<feature type="domain" description="PpiC" evidence="6">
    <location>
        <begin position="114"/>
        <end position="216"/>
    </location>
</feature>
<dbReference type="EMBL" id="JAAGSC010000041">
    <property type="protein sequence ID" value="NDY96234.1"/>
    <property type="molecule type" value="Genomic_DNA"/>
</dbReference>
<gene>
    <name evidence="7" type="ORF">G3I74_10870</name>
</gene>
<dbReference type="GO" id="GO:0003755">
    <property type="term" value="F:peptidyl-prolyl cis-trans isomerase activity"/>
    <property type="evidence" value="ECO:0007669"/>
    <property type="project" value="UniProtKB-KW"/>
</dbReference>
<keyword evidence="4 5" id="KW-0697">Rotamase</keyword>
<evidence type="ECO:0000256" key="4">
    <source>
        <dbReference type="ARBA" id="ARBA00023110"/>
    </source>
</evidence>
<dbReference type="RefSeq" id="WP_164211602.1">
    <property type="nucleotide sequence ID" value="NZ_JAAGSC010000041.1"/>
</dbReference>
<evidence type="ECO:0000256" key="1">
    <source>
        <dbReference type="ARBA" id="ARBA00000971"/>
    </source>
</evidence>
<keyword evidence="5 7" id="KW-0413">Isomerase</keyword>
<evidence type="ECO:0000259" key="6">
    <source>
        <dbReference type="PROSITE" id="PS50198"/>
    </source>
</evidence>
<comment type="catalytic activity">
    <reaction evidence="1">
        <text>[protein]-peptidylproline (omega=180) = [protein]-peptidylproline (omega=0)</text>
        <dbReference type="Rhea" id="RHEA:16237"/>
        <dbReference type="Rhea" id="RHEA-COMP:10747"/>
        <dbReference type="Rhea" id="RHEA-COMP:10748"/>
        <dbReference type="ChEBI" id="CHEBI:83833"/>
        <dbReference type="ChEBI" id="CHEBI:83834"/>
        <dbReference type="EC" id="5.2.1.8"/>
    </reaction>
</comment>
<reference evidence="7 8" key="1">
    <citation type="submission" date="2020-02" db="EMBL/GenBank/DDBJ databases">
        <authorList>
            <person name="Zhang X.-Y."/>
        </authorList>
    </citation>
    <scope>NUCLEOTIDE SEQUENCE [LARGE SCALE GENOMIC DNA]</scope>
    <source>
        <strain evidence="7 8">C33</strain>
    </source>
</reference>
<evidence type="ECO:0000256" key="2">
    <source>
        <dbReference type="ARBA" id="ARBA00007656"/>
    </source>
</evidence>
<evidence type="ECO:0000313" key="8">
    <source>
        <dbReference type="Proteomes" id="UP000484885"/>
    </source>
</evidence>
<dbReference type="Pfam" id="PF00639">
    <property type="entry name" value="Rotamase"/>
    <property type="match status" value="1"/>
</dbReference>
<proteinExistence type="inferred from homology"/>
<dbReference type="EC" id="5.2.1.8" evidence="3"/>
<dbReference type="InterPro" id="IPR050245">
    <property type="entry name" value="PrsA_foldase"/>
</dbReference>
<keyword evidence="8" id="KW-1185">Reference proteome</keyword>
<evidence type="ECO:0000256" key="5">
    <source>
        <dbReference type="PROSITE-ProRule" id="PRU00278"/>
    </source>
</evidence>
<dbReference type="PANTHER" id="PTHR47245">
    <property type="entry name" value="PEPTIDYLPROLYL ISOMERASE"/>
    <property type="match status" value="1"/>
</dbReference>
<evidence type="ECO:0000256" key="3">
    <source>
        <dbReference type="ARBA" id="ARBA00013194"/>
    </source>
</evidence>
<dbReference type="PROSITE" id="PS50198">
    <property type="entry name" value="PPIC_PPIASE_2"/>
    <property type="match status" value="1"/>
</dbReference>
<dbReference type="SUPFAM" id="SSF109998">
    <property type="entry name" value="Triger factor/SurA peptide-binding domain-like"/>
    <property type="match status" value="1"/>
</dbReference>
<dbReference type="InterPro" id="IPR046357">
    <property type="entry name" value="PPIase_dom_sf"/>
</dbReference>
<accession>A0A845V0H7</accession>
<name>A0A845V0H7_9GAMM</name>
<dbReference type="Proteomes" id="UP000484885">
    <property type="component" value="Unassembled WGS sequence"/>
</dbReference>
<sequence length="272" mass="30787">MNMQASHETVVTPPPIRVDEREITIEDIAREVQYHPAPDLGEARRRAARALVIRELLLAECDRQNVCAESGQEGESDEESRIRQLLEEHIEVPEPQESDCRRYYDANRDKMRTADEHEVSHILVPAPPDDEKLRAEARKKALGLTQELQAHPDRFVSMAGDFSSCPSKDVGGHLGIIARGQTAPEFEKALSRLPVGEIPDYPVETRFGFHVVMVHQRAEGHPVPFDQCRSKIANYLREHVRRRAISQFIQVVAGEHRIEGFDLEAANSPLVQ</sequence>
<protein>
    <recommendedName>
        <fullName evidence="3">peptidylprolyl isomerase</fullName>
        <ecNumber evidence="3">5.2.1.8</ecNumber>
    </recommendedName>
</protein>
<evidence type="ECO:0000313" key="7">
    <source>
        <dbReference type="EMBL" id="NDY96234.1"/>
    </source>
</evidence>
<organism evidence="7 8">
    <name type="scientific">Wenzhouxiangella limi</name>
    <dbReference type="NCBI Taxonomy" id="2707351"/>
    <lineage>
        <taxon>Bacteria</taxon>
        <taxon>Pseudomonadati</taxon>
        <taxon>Pseudomonadota</taxon>
        <taxon>Gammaproteobacteria</taxon>
        <taxon>Chromatiales</taxon>
        <taxon>Wenzhouxiangellaceae</taxon>
        <taxon>Wenzhouxiangella</taxon>
    </lineage>
</organism>
<dbReference type="Gene3D" id="3.10.50.40">
    <property type="match status" value="1"/>
</dbReference>
<comment type="caution">
    <text evidence="7">The sequence shown here is derived from an EMBL/GenBank/DDBJ whole genome shotgun (WGS) entry which is preliminary data.</text>
</comment>
<dbReference type="SUPFAM" id="SSF54534">
    <property type="entry name" value="FKBP-like"/>
    <property type="match status" value="1"/>
</dbReference>
<dbReference type="AlphaFoldDB" id="A0A845V0H7"/>
<dbReference type="PANTHER" id="PTHR47245:SF2">
    <property type="entry name" value="PEPTIDYL-PROLYL CIS-TRANS ISOMERASE HP_0175-RELATED"/>
    <property type="match status" value="1"/>
</dbReference>
<dbReference type="InterPro" id="IPR000297">
    <property type="entry name" value="PPIase_PpiC"/>
</dbReference>
<comment type="similarity">
    <text evidence="2">Belongs to the PpiC/parvulin rotamase family.</text>
</comment>
<dbReference type="InterPro" id="IPR027304">
    <property type="entry name" value="Trigger_fact/SurA_dom_sf"/>
</dbReference>